<dbReference type="InterPro" id="IPR051996">
    <property type="entry name" value="Cytochrome_P450_78A"/>
</dbReference>
<proteinExistence type="inferred from homology"/>
<accession>A0A804UK26</accession>
<dbReference type="PANTHER" id="PTHR47946">
    <property type="entry name" value="CYTOCHROME P450 78A7-RELATED"/>
    <property type="match status" value="1"/>
</dbReference>
<keyword evidence="11" id="KW-1185">Reference proteome</keyword>
<name>A0A804UK26_MAIZE</name>
<dbReference type="PANTHER" id="PTHR47946:SF18">
    <property type="entry name" value="OS03G0603100 PROTEIN"/>
    <property type="match status" value="1"/>
</dbReference>
<keyword evidence="7" id="KW-0503">Monooxygenase</keyword>
<dbReference type="Proteomes" id="UP000007305">
    <property type="component" value="Chromosome 9"/>
</dbReference>
<keyword evidence="9" id="KW-1133">Transmembrane helix</keyword>
<evidence type="ECO:0000256" key="5">
    <source>
        <dbReference type="ARBA" id="ARBA00023002"/>
    </source>
</evidence>
<keyword evidence="9" id="KW-0472">Membrane</keyword>
<feature type="compositionally biased region" description="Basic residues" evidence="8">
    <location>
        <begin position="175"/>
        <end position="207"/>
    </location>
</feature>
<evidence type="ECO:0000256" key="7">
    <source>
        <dbReference type="ARBA" id="ARBA00023033"/>
    </source>
</evidence>
<keyword evidence="5" id="KW-0560">Oxidoreductase</keyword>
<evidence type="ECO:0000256" key="2">
    <source>
        <dbReference type="ARBA" id="ARBA00010617"/>
    </source>
</evidence>
<dbReference type="EnsemblPlants" id="Zm00001eb393110_T001">
    <property type="protein sequence ID" value="Zm00001eb393110_P001"/>
    <property type="gene ID" value="Zm00001eb393110"/>
</dbReference>
<evidence type="ECO:0000313" key="10">
    <source>
        <dbReference type="EnsemblPlants" id="Zm00001eb393110_P001"/>
    </source>
</evidence>
<dbReference type="InParanoid" id="A0A804UK26"/>
<evidence type="ECO:0000256" key="3">
    <source>
        <dbReference type="ARBA" id="ARBA00022617"/>
    </source>
</evidence>
<feature type="region of interest" description="Disordered" evidence="8">
    <location>
        <begin position="166"/>
        <end position="219"/>
    </location>
</feature>
<organism evidence="10 11">
    <name type="scientific">Zea mays</name>
    <name type="common">Maize</name>
    <dbReference type="NCBI Taxonomy" id="4577"/>
    <lineage>
        <taxon>Eukaryota</taxon>
        <taxon>Viridiplantae</taxon>
        <taxon>Streptophyta</taxon>
        <taxon>Embryophyta</taxon>
        <taxon>Tracheophyta</taxon>
        <taxon>Spermatophyta</taxon>
        <taxon>Magnoliopsida</taxon>
        <taxon>Liliopsida</taxon>
        <taxon>Poales</taxon>
        <taxon>Poaceae</taxon>
        <taxon>PACMAD clade</taxon>
        <taxon>Panicoideae</taxon>
        <taxon>Andropogonodae</taxon>
        <taxon>Andropogoneae</taxon>
        <taxon>Tripsacinae</taxon>
        <taxon>Zea</taxon>
    </lineage>
</organism>
<keyword evidence="4" id="KW-0479">Metal-binding</keyword>
<keyword evidence="6" id="KW-0408">Iron</keyword>
<evidence type="ECO:0000313" key="11">
    <source>
        <dbReference type="Proteomes" id="UP000007305"/>
    </source>
</evidence>
<evidence type="ECO:0000256" key="6">
    <source>
        <dbReference type="ARBA" id="ARBA00023004"/>
    </source>
</evidence>
<dbReference type="Gramene" id="Zm00001eb393110_T001">
    <property type="protein sequence ID" value="Zm00001eb393110_P001"/>
    <property type="gene ID" value="Zm00001eb393110"/>
</dbReference>
<evidence type="ECO:0000256" key="8">
    <source>
        <dbReference type="SAM" id="MobiDB-lite"/>
    </source>
</evidence>
<sequence>MDATQDSLLFLFPAATTLISPLLAVLVAAFSLLWLYPGGPAWALISRSRATPPGTPEVVTALAGPAAHRALSSLSQSLPGGAALSAFSVGLTRLVVASQPDTARELLASRRLPHQGRGAGAPLPPRHGLRPLRRLLARAAAHQLRVPLQPAQRVRDGPASCRHRRAHAAGPLGRAQRRGRHAARAPRGLPRPRHGHRVRRALRRRQPGGRGAGGDGEGRVRTTCSACSTGATTCRCSGGWTCKASGGGAGAW</sequence>
<keyword evidence="3" id="KW-0349">Heme</keyword>
<comment type="similarity">
    <text evidence="2">Belongs to the cytochrome P450 family.</text>
</comment>
<reference evidence="10" key="2">
    <citation type="submission" date="2019-07" db="EMBL/GenBank/DDBJ databases">
        <authorList>
            <person name="Seetharam A."/>
            <person name="Woodhouse M."/>
            <person name="Cannon E."/>
        </authorList>
    </citation>
    <scope>NUCLEOTIDE SEQUENCE [LARGE SCALE GENOMIC DNA]</scope>
    <source>
        <strain evidence="10">cv. B73</strain>
    </source>
</reference>
<keyword evidence="9" id="KW-0812">Transmembrane</keyword>
<protein>
    <submittedName>
        <fullName evidence="10">Uncharacterized protein</fullName>
    </submittedName>
</protein>
<reference evidence="10" key="3">
    <citation type="submission" date="2021-05" db="UniProtKB">
        <authorList>
            <consortium name="EnsemblPlants"/>
        </authorList>
    </citation>
    <scope>IDENTIFICATION</scope>
    <source>
        <strain evidence="10">cv. B73</strain>
    </source>
</reference>
<evidence type="ECO:0000256" key="4">
    <source>
        <dbReference type="ARBA" id="ARBA00022723"/>
    </source>
</evidence>
<evidence type="ECO:0000256" key="1">
    <source>
        <dbReference type="ARBA" id="ARBA00001971"/>
    </source>
</evidence>
<dbReference type="GO" id="GO:0004497">
    <property type="term" value="F:monooxygenase activity"/>
    <property type="evidence" value="ECO:0007669"/>
    <property type="project" value="UniProtKB-KW"/>
</dbReference>
<dbReference type="AlphaFoldDB" id="A0A804UK26"/>
<evidence type="ECO:0000256" key="9">
    <source>
        <dbReference type="SAM" id="Phobius"/>
    </source>
</evidence>
<comment type="cofactor">
    <cofactor evidence="1">
        <name>heme</name>
        <dbReference type="ChEBI" id="CHEBI:30413"/>
    </cofactor>
</comment>
<feature type="transmembrane region" description="Helical" evidence="9">
    <location>
        <begin position="12"/>
        <end position="36"/>
    </location>
</feature>
<reference evidence="11" key="1">
    <citation type="journal article" date="2009" name="Science">
        <title>The B73 maize genome: complexity, diversity, and dynamics.</title>
        <authorList>
            <person name="Schnable P.S."/>
            <person name="Ware D."/>
            <person name="Fulton R.S."/>
            <person name="Stein J.C."/>
            <person name="Wei F."/>
            <person name="Pasternak S."/>
            <person name="Liang C."/>
            <person name="Zhang J."/>
            <person name="Fulton L."/>
            <person name="Graves T.A."/>
            <person name="Minx P."/>
            <person name="Reily A.D."/>
            <person name="Courtney L."/>
            <person name="Kruchowski S.S."/>
            <person name="Tomlinson C."/>
            <person name="Strong C."/>
            <person name="Delehaunty K."/>
            <person name="Fronick C."/>
            <person name="Courtney B."/>
            <person name="Rock S.M."/>
            <person name="Belter E."/>
            <person name="Du F."/>
            <person name="Kim K."/>
            <person name="Abbott R.M."/>
            <person name="Cotton M."/>
            <person name="Levy A."/>
            <person name="Marchetto P."/>
            <person name="Ochoa K."/>
            <person name="Jackson S.M."/>
            <person name="Gillam B."/>
            <person name="Chen W."/>
            <person name="Yan L."/>
            <person name="Higginbotham J."/>
            <person name="Cardenas M."/>
            <person name="Waligorski J."/>
            <person name="Applebaum E."/>
            <person name="Phelps L."/>
            <person name="Falcone J."/>
            <person name="Kanchi K."/>
            <person name="Thane T."/>
            <person name="Scimone A."/>
            <person name="Thane N."/>
            <person name="Henke J."/>
            <person name="Wang T."/>
            <person name="Ruppert J."/>
            <person name="Shah N."/>
            <person name="Rotter K."/>
            <person name="Hodges J."/>
            <person name="Ingenthron E."/>
            <person name="Cordes M."/>
            <person name="Kohlberg S."/>
            <person name="Sgro J."/>
            <person name="Delgado B."/>
            <person name="Mead K."/>
            <person name="Chinwalla A."/>
            <person name="Leonard S."/>
            <person name="Crouse K."/>
            <person name="Collura K."/>
            <person name="Kudrna D."/>
            <person name="Currie J."/>
            <person name="He R."/>
            <person name="Angelova A."/>
            <person name="Rajasekar S."/>
            <person name="Mueller T."/>
            <person name="Lomeli R."/>
            <person name="Scara G."/>
            <person name="Ko A."/>
            <person name="Delaney K."/>
            <person name="Wissotski M."/>
            <person name="Lopez G."/>
            <person name="Campos D."/>
            <person name="Braidotti M."/>
            <person name="Ashley E."/>
            <person name="Golser W."/>
            <person name="Kim H."/>
            <person name="Lee S."/>
            <person name="Lin J."/>
            <person name="Dujmic Z."/>
            <person name="Kim W."/>
            <person name="Talag J."/>
            <person name="Zuccolo A."/>
            <person name="Fan C."/>
            <person name="Sebastian A."/>
            <person name="Kramer M."/>
            <person name="Spiegel L."/>
            <person name="Nascimento L."/>
            <person name="Zutavern T."/>
            <person name="Miller B."/>
            <person name="Ambroise C."/>
            <person name="Muller S."/>
            <person name="Spooner W."/>
            <person name="Narechania A."/>
            <person name="Ren L."/>
            <person name="Wei S."/>
            <person name="Kumari S."/>
            <person name="Faga B."/>
            <person name="Levy M.J."/>
            <person name="McMahan L."/>
            <person name="Van Buren P."/>
            <person name="Vaughn M.W."/>
            <person name="Ying K."/>
            <person name="Yeh C.-T."/>
            <person name="Emrich S.J."/>
            <person name="Jia Y."/>
            <person name="Kalyanaraman A."/>
            <person name="Hsia A.-P."/>
            <person name="Barbazuk W.B."/>
            <person name="Baucom R.S."/>
            <person name="Brutnell T.P."/>
            <person name="Carpita N.C."/>
            <person name="Chaparro C."/>
            <person name="Chia J.-M."/>
            <person name="Deragon J.-M."/>
            <person name="Estill J.C."/>
            <person name="Fu Y."/>
            <person name="Jeddeloh J.A."/>
            <person name="Han Y."/>
            <person name="Lee H."/>
            <person name="Li P."/>
            <person name="Lisch D.R."/>
            <person name="Liu S."/>
            <person name="Liu Z."/>
            <person name="Nagel D.H."/>
            <person name="McCann M.C."/>
            <person name="SanMiguel P."/>
            <person name="Myers A.M."/>
            <person name="Nettleton D."/>
            <person name="Nguyen J."/>
            <person name="Penning B.W."/>
            <person name="Ponnala L."/>
            <person name="Schneider K.L."/>
            <person name="Schwartz D.C."/>
            <person name="Sharma A."/>
            <person name="Soderlund C."/>
            <person name="Springer N.M."/>
            <person name="Sun Q."/>
            <person name="Wang H."/>
            <person name="Waterman M."/>
            <person name="Westerman R."/>
            <person name="Wolfgruber T.K."/>
            <person name="Yang L."/>
            <person name="Yu Y."/>
            <person name="Zhang L."/>
            <person name="Zhou S."/>
            <person name="Zhu Q."/>
            <person name="Bennetzen J.L."/>
            <person name="Dawe R.K."/>
            <person name="Jiang J."/>
            <person name="Jiang N."/>
            <person name="Presting G.G."/>
            <person name="Wessler S.R."/>
            <person name="Aluru S."/>
            <person name="Martienssen R.A."/>
            <person name="Clifton S.W."/>
            <person name="McCombie W.R."/>
            <person name="Wing R.A."/>
            <person name="Wilson R.K."/>
        </authorList>
    </citation>
    <scope>NUCLEOTIDE SEQUENCE [LARGE SCALE GENOMIC DNA]</scope>
    <source>
        <strain evidence="11">cv. B73</strain>
    </source>
</reference>
<dbReference type="GO" id="GO:0046872">
    <property type="term" value="F:metal ion binding"/>
    <property type="evidence" value="ECO:0007669"/>
    <property type="project" value="UniProtKB-KW"/>
</dbReference>